<feature type="transmembrane region" description="Helical" evidence="1">
    <location>
        <begin position="26"/>
        <end position="48"/>
    </location>
</feature>
<dbReference type="EMBL" id="CP001010">
    <property type="protein sequence ID" value="ACB44328.1"/>
    <property type="molecule type" value="Genomic_DNA"/>
</dbReference>
<sequence>MSKWLRKLPGYQVYEPGLERKVLHEFPQFVVIGSLALALPSLLSRLLLFAKAQRMIDILVISTEIFFLGMALTLTIAALIRAPLT</sequence>
<dbReference type="KEGG" id="pne:Pnec_1172"/>
<evidence type="ECO:0000313" key="2">
    <source>
        <dbReference type="EMBL" id="ACB44328.1"/>
    </source>
</evidence>
<dbReference type="AlphaFoldDB" id="B1XVF1"/>
<reference evidence="2" key="1">
    <citation type="submission" date="2008-03" db="EMBL/GenBank/DDBJ databases">
        <title>Complete sequence of Polynucleobacter necessarius STIR1.</title>
        <authorList>
            <consortium name="US DOE Joint Genome Institute"/>
            <person name="Copeland A."/>
            <person name="Lucas S."/>
            <person name="Lapidus A."/>
            <person name="Barry K."/>
            <person name="Detter J.C."/>
            <person name="Glavina del Rio T."/>
            <person name="Hammon N."/>
            <person name="Israni S."/>
            <person name="Dalin E."/>
            <person name="Tice H."/>
            <person name="Pitluck S."/>
            <person name="Chain P."/>
            <person name="Malfatti S."/>
            <person name="Shin M."/>
            <person name="Vergez L."/>
            <person name="Schmutz J."/>
            <person name="Larimer F."/>
            <person name="Land M."/>
            <person name="Hauser L."/>
            <person name="Kyrpides N."/>
            <person name="Kim E."/>
            <person name="Hahn M."/>
            <person name="Richardson P."/>
        </authorList>
    </citation>
    <scope>NUCLEOTIDE SEQUENCE [LARGE SCALE GENOMIC DNA]</scope>
    <source>
        <strain evidence="2">STIR1</strain>
    </source>
</reference>
<accession>B1XVF1</accession>
<name>B1XVF1_POLNS</name>
<protein>
    <submittedName>
        <fullName evidence="2">Uncharacterized protein</fullName>
    </submittedName>
</protein>
<evidence type="ECO:0000256" key="1">
    <source>
        <dbReference type="SAM" id="Phobius"/>
    </source>
</evidence>
<dbReference type="HOGENOM" id="CLU_2509890_0_0_4"/>
<keyword evidence="1" id="KW-1133">Transmembrane helix</keyword>
<organism evidence="2">
    <name type="scientific">Polynucleobacter necessarius subsp. necessarius (strain STIR1)</name>
    <dbReference type="NCBI Taxonomy" id="452638"/>
    <lineage>
        <taxon>Bacteria</taxon>
        <taxon>Pseudomonadati</taxon>
        <taxon>Pseudomonadota</taxon>
        <taxon>Betaproteobacteria</taxon>
        <taxon>Burkholderiales</taxon>
        <taxon>Burkholderiaceae</taxon>
        <taxon>Polynucleobacter</taxon>
    </lineage>
</organism>
<dbReference type="OrthoDB" id="8537001at2"/>
<keyword evidence="1" id="KW-0472">Membrane</keyword>
<dbReference type="STRING" id="452638.Pnec_1172"/>
<proteinExistence type="predicted"/>
<gene>
    <name evidence="2" type="ordered locus">Pnec_1172</name>
</gene>
<feature type="transmembrane region" description="Helical" evidence="1">
    <location>
        <begin position="55"/>
        <end position="80"/>
    </location>
</feature>
<keyword evidence="1" id="KW-0812">Transmembrane</keyword>